<protein>
    <submittedName>
        <fullName evidence="2">Uncharacterized protein</fullName>
    </submittedName>
</protein>
<feature type="region of interest" description="Disordered" evidence="1">
    <location>
        <begin position="148"/>
        <end position="179"/>
    </location>
</feature>
<dbReference type="EMBL" id="ML770715">
    <property type="protein sequence ID" value="KAE9383089.1"/>
    <property type="molecule type" value="Genomic_DNA"/>
</dbReference>
<organism evidence="2 3">
    <name type="scientific">Gymnopus androsaceus JB14</name>
    <dbReference type="NCBI Taxonomy" id="1447944"/>
    <lineage>
        <taxon>Eukaryota</taxon>
        <taxon>Fungi</taxon>
        <taxon>Dikarya</taxon>
        <taxon>Basidiomycota</taxon>
        <taxon>Agaricomycotina</taxon>
        <taxon>Agaricomycetes</taxon>
        <taxon>Agaricomycetidae</taxon>
        <taxon>Agaricales</taxon>
        <taxon>Marasmiineae</taxon>
        <taxon>Omphalotaceae</taxon>
        <taxon>Gymnopus</taxon>
    </lineage>
</organism>
<dbReference type="Proteomes" id="UP000799118">
    <property type="component" value="Unassembled WGS sequence"/>
</dbReference>
<evidence type="ECO:0000313" key="2">
    <source>
        <dbReference type="EMBL" id="KAE9383089.1"/>
    </source>
</evidence>
<reference evidence="2" key="1">
    <citation type="journal article" date="2019" name="Environ. Microbiol.">
        <title>Fungal ecological strategies reflected in gene transcription - a case study of two litter decomposers.</title>
        <authorList>
            <person name="Barbi F."/>
            <person name="Kohler A."/>
            <person name="Barry K."/>
            <person name="Baskaran P."/>
            <person name="Daum C."/>
            <person name="Fauchery L."/>
            <person name="Ihrmark K."/>
            <person name="Kuo A."/>
            <person name="LaButti K."/>
            <person name="Lipzen A."/>
            <person name="Morin E."/>
            <person name="Grigoriev I.V."/>
            <person name="Henrissat B."/>
            <person name="Lindahl B."/>
            <person name="Martin F."/>
        </authorList>
    </citation>
    <scope>NUCLEOTIDE SEQUENCE</scope>
    <source>
        <strain evidence="2">JB14</strain>
    </source>
</reference>
<keyword evidence="3" id="KW-1185">Reference proteome</keyword>
<proteinExistence type="predicted"/>
<evidence type="ECO:0000313" key="3">
    <source>
        <dbReference type="Proteomes" id="UP000799118"/>
    </source>
</evidence>
<dbReference type="AlphaFoldDB" id="A0A6A4GC39"/>
<evidence type="ECO:0000256" key="1">
    <source>
        <dbReference type="SAM" id="MobiDB-lite"/>
    </source>
</evidence>
<sequence length="179" mass="19169">MKTEKQTIFIPIVSLSRLGVQIDLGLIETFVPTDSLLLKAFAIVSFLEPSTPPTEPENTPSGSQLGHLSIDSGADTYAKFAVQCLDTVQTPIAVDKGLFQWVSFNCYGGTKCGAKPCLAKVLAVEGDHLLYGMVSVDSFDKAQAEKEEAEEFIAPRSTGPYRNSLEGGGEEASTILPLP</sequence>
<gene>
    <name evidence="2" type="ORF">BT96DRAFT_1009664</name>
</gene>
<accession>A0A6A4GC39</accession>
<name>A0A6A4GC39_9AGAR</name>